<gene>
    <name evidence="1" type="ORF">SBF1_2470010</name>
</gene>
<evidence type="ECO:0000313" key="2">
    <source>
        <dbReference type="Proteomes" id="UP000238916"/>
    </source>
</evidence>
<accession>A0A2U3KNL3</accession>
<protein>
    <submittedName>
        <fullName evidence="1">Uncharacterized protein</fullName>
    </submittedName>
</protein>
<dbReference type="EMBL" id="OMOF01000165">
    <property type="protein sequence ID" value="SPF41252.1"/>
    <property type="molecule type" value="Genomic_DNA"/>
</dbReference>
<dbReference type="Proteomes" id="UP000238916">
    <property type="component" value="Unassembled WGS sequence"/>
</dbReference>
<reference evidence="2" key="1">
    <citation type="submission" date="2018-02" db="EMBL/GenBank/DDBJ databases">
        <authorList>
            <person name="Hausmann B."/>
        </authorList>
    </citation>
    <scope>NUCLEOTIDE SEQUENCE [LARGE SCALE GENOMIC DNA]</scope>
    <source>
        <strain evidence="2">Peat soil MAG SbF1</strain>
    </source>
</reference>
<evidence type="ECO:0000313" key="1">
    <source>
        <dbReference type="EMBL" id="SPF41252.1"/>
    </source>
</evidence>
<organism evidence="1 2">
    <name type="scientific">Candidatus Desulfosporosinus infrequens</name>
    <dbReference type="NCBI Taxonomy" id="2043169"/>
    <lineage>
        <taxon>Bacteria</taxon>
        <taxon>Bacillati</taxon>
        <taxon>Bacillota</taxon>
        <taxon>Clostridia</taxon>
        <taxon>Eubacteriales</taxon>
        <taxon>Desulfitobacteriaceae</taxon>
        <taxon>Desulfosporosinus</taxon>
    </lineage>
</organism>
<dbReference type="AlphaFoldDB" id="A0A2U3KNL3"/>
<proteinExistence type="predicted"/>
<sequence>MRDNILLSTEPKRIVLFWEEQDGIRNFKIIGKSILSTLGVSGAFLFRVVSYNYCACCCLYNLA</sequence>
<name>A0A2U3KNL3_9FIRM</name>